<accession>A0A1H9EZI4</accession>
<dbReference type="InterPro" id="IPR009288">
    <property type="entry name" value="AIG2-like_dom"/>
</dbReference>
<evidence type="ECO:0000313" key="2">
    <source>
        <dbReference type="EMBL" id="SEQ30623.1"/>
    </source>
</evidence>
<dbReference type="OrthoDB" id="5070127at2"/>
<dbReference type="EMBL" id="FOGC01000002">
    <property type="protein sequence ID" value="SEQ30623.1"/>
    <property type="molecule type" value="Genomic_DNA"/>
</dbReference>
<dbReference type="InterPro" id="IPR013024">
    <property type="entry name" value="GGCT-like"/>
</dbReference>
<dbReference type="Proteomes" id="UP000242515">
    <property type="component" value="Unassembled WGS sequence"/>
</dbReference>
<proteinExistence type="predicted"/>
<dbReference type="GO" id="GO:0016740">
    <property type="term" value="F:transferase activity"/>
    <property type="evidence" value="ECO:0007669"/>
    <property type="project" value="UniProtKB-KW"/>
</dbReference>
<dbReference type="SUPFAM" id="SSF110857">
    <property type="entry name" value="Gamma-glutamyl cyclotransferase-like"/>
    <property type="match status" value="1"/>
</dbReference>
<evidence type="ECO:0000259" key="1">
    <source>
        <dbReference type="Pfam" id="PF06094"/>
    </source>
</evidence>
<reference evidence="3" key="1">
    <citation type="submission" date="2016-10" db="EMBL/GenBank/DDBJ databases">
        <authorList>
            <person name="Varghese N."/>
            <person name="Submissions S."/>
        </authorList>
    </citation>
    <scope>NUCLEOTIDE SEQUENCE [LARGE SCALE GENOMIC DNA]</scope>
    <source>
        <strain evidence="3">8N4</strain>
    </source>
</reference>
<dbReference type="AlphaFoldDB" id="A0A1H9EZI4"/>
<dbReference type="Pfam" id="PF06094">
    <property type="entry name" value="GGACT"/>
    <property type="match status" value="1"/>
</dbReference>
<dbReference type="RefSeq" id="WP_092672751.1">
    <property type="nucleotide sequence ID" value="NZ_FOGC01000002.1"/>
</dbReference>
<keyword evidence="3" id="KW-1185">Reference proteome</keyword>
<keyword evidence="2" id="KW-0808">Transferase</keyword>
<organism evidence="2 3">
    <name type="scientific">Rosenbergiella nectarea</name>
    <dbReference type="NCBI Taxonomy" id="988801"/>
    <lineage>
        <taxon>Bacteria</taxon>
        <taxon>Pseudomonadati</taxon>
        <taxon>Pseudomonadota</taxon>
        <taxon>Gammaproteobacteria</taxon>
        <taxon>Enterobacterales</taxon>
        <taxon>Erwiniaceae</taxon>
        <taxon>Rosenbergiella</taxon>
    </lineage>
</organism>
<feature type="domain" description="Gamma-glutamylcyclotransferase AIG2-like" evidence="1">
    <location>
        <begin position="4"/>
        <end position="107"/>
    </location>
</feature>
<sequence>MLPLFVYGTLQPERENAHILNEIGGKWQAATVQGIYYPRGWGAAADFPGIVLDPHGDSVPGFLFSSDNLVNHWSSLDEFEDGYDRVTVMAVTDEGREVTAWIYQLQPQEQG</sequence>
<gene>
    <name evidence="2" type="ORF">SAMN05216522_102101</name>
</gene>
<name>A0A1H9EZI4_9GAMM</name>
<protein>
    <submittedName>
        <fullName evidence="2">Uncharacterized conserved protein YtfP, gamma-glutamylcyclotransferase (GGCT)/AIG2-like family</fullName>
    </submittedName>
</protein>
<dbReference type="Gene3D" id="3.10.490.10">
    <property type="entry name" value="Gamma-glutamyl cyclotransferase-like"/>
    <property type="match status" value="1"/>
</dbReference>
<dbReference type="CDD" id="cd06661">
    <property type="entry name" value="GGCT_like"/>
    <property type="match status" value="1"/>
</dbReference>
<dbReference type="InterPro" id="IPR036568">
    <property type="entry name" value="GGCT-like_sf"/>
</dbReference>
<evidence type="ECO:0000313" key="3">
    <source>
        <dbReference type="Proteomes" id="UP000242515"/>
    </source>
</evidence>
<dbReference type="STRING" id="988801.SAMN05216522_102101"/>